<dbReference type="AlphaFoldDB" id="A0A917HEB6"/>
<dbReference type="PANTHER" id="PTHR46401">
    <property type="entry name" value="GLYCOSYLTRANSFERASE WBBK-RELATED"/>
    <property type="match status" value="1"/>
</dbReference>
<dbReference type="GO" id="GO:0009103">
    <property type="term" value="P:lipopolysaccharide biosynthetic process"/>
    <property type="evidence" value="ECO:0007669"/>
    <property type="project" value="TreeGrafter"/>
</dbReference>
<proteinExistence type="predicted"/>
<protein>
    <recommendedName>
        <fullName evidence="4">Glycosyltransferase family 4 protein</fullName>
    </recommendedName>
</protein>
<sequence length="371" mass="42158">MENMETVSKFELRPLRIAVIALEFISSRHRTGGVSHYNHRLCTKLADMGYDVTAITLNGYPEELNYKVSPLFEDTEVKNRFARYYLAPFKGRDVDFGAYDLVISSGDDWAMRRSGKTWVRIMHGSAYREVQHNKKWLRKLNLSVLYLLELLSWRQSTVTLFNSQDTQTLYRSRPQDKVLHLPVDHQLFYPGDKAADPTILFVGALDSRKRGRLLRDLFVSVIKPKIPNAQLWMVCYPDEPHDGVTYYQSLSNEQLAELFRQAHIYCMPSTYEGFGLPYLEALASGTLVVSTPNPGAVEILNGGEYGILASDDQLASALIEGLSNREGYQEMLDKGLEWAKSHSWEQVAVEYLSYCPDWKGASTLETAGAMS</sequence>
<dbReference type="PANTHER" id="PTHR46401:SF2">
    <property type="entry name" value="GLYCOSYLTRANSFERASE WBBK-RELATED"/>
    <property type="match status" value="1"/>
</dbReference>
<evidence type="ECO:0000313" key="2">
    <source>
        <dbReference type="EMBL" id="GGG76450.1"/>
    </source>
</evidence>
<dbReference type="Pfam" id="PF13692">
    <property type="entry name" value="Glyco_trans_1_4"/>
    <property type="match status" value="1"/>
</dbReference>
<keyword evidence="1" id="KW-0808">Transferase</keyword>
<dbReference type="GO" id="GO:0016757">
    <property type="term" value="F:glycosyltransferase activity"/>
    <property type="evidence" value="ECO:0007669"/>
    <property type="project" value="TreeGrafter"/>
</dbReference>
<organism evidence="2 3">
    <name type="scientific">Paenibacillus radicis</name>
    <name type="common">ex Gao et al. 2016</name>
    <dbReference type="NCBI Taxonomy" id="1737354"/>
    <lineage>
        <taxon>Bacteria</taxon>
        <taxon>Bacillati</taxon>
        <taxon>Bacillota</taxon>
        <taxon>Bacilli</taxon>
        <taxon>Bacillales</taxon>
        <taxon>Paenibacillaceae</taxon>
        <taxon>Paenibacillus</taxon>
    </lineage>
</organism>
<reference evidence="2 3" key="1">
    <citation type="journal article" date="2014" name="Int. J. Syst. Evol. Microbiol.">
        <title>Complete genome sequence of Corynebacterium casei LMG S-19264T (=DSM 44701T), isolated from a smear-ripened cheese.</title>
        <authorList>
            <consortium name="US DOE Joint Genome Institute (JGI-PGF)"/>
            <person name="Walter F."/>
            <person name="Albersmeier A."/>
            <person name="Kalinowski J."/>
            <person name="Ruckert C."/>
        </authorList>
    </citation>
    <scope>NUCLEOTIDE SEQUENCE [LARGE SCALE GENOMIC DNA]</scope>
    <source>
        <strain evidence="2 3">CGMCC 1.15286</strain>
    </source>
</reference>
<comment type="caution">
    <text evidence="2">The sequence shown here is derived from an EMBL/GenBank/DDBJ whole genome shotgun (WGS) entry which is preliminary data.</text>
</comment>
<dbReference type="SUPFAM" id="SSF53756">
    <property type="entry name" value="UDP-Glycosyltransferase/glycogen phosphorylase"/>
    <property type="match status" value="1"/>
</dbReference>
<evidence type="ECO:0008006" key="4">
    <source>
        <dbReference type="Google" id="ProtNLM"/>
    </source>
</evidence>
<keyword evidence="3" id="KW-1185">Reference proteome</keyword>
<dbReference type="RefSeq" id="WP_188890603.1">
    <property type="nucleotide sequence ID" value="NZ_BMHY01000007.1"/>
</dbReference>
<name>A0A917HEB6_9BACL</name>
<dbReference type="CDD" id="cd03801">
    <property type="entry name" value="GT4_PimA-like"/>
    <property type="match status" value="1"/>
</dbReference>
<evidence type="ECO:0000256" key="1">
    <source>
        <dbReference type="ARBA" id="ARBA00022679"/>
    </source>
</evidence>
<dbReference type="Gene3D" id="3.40.50.2000">
    <property type="entry name" value="Glycogen Phosphorylase B"/>
    <property type="match status" value="2"/>
</dbReference>
<dbReference type="Proteomes" id="UP000600247">
    <property type="component" value="Unassembled WGS sequence"/>
</dbReference>
<accession>A0A917HEB6</accession>
<dbReference type="EMBL" id="BMHY01000007">
    <property type="protein sequence ID" value="GGG76450.1"/>
    <property type="molecule type" value="Genomic_DNA"/>
</dbReference>
<evidence type="ECO:0000313" key="3">
    <source>
        <dbReference type="Proteomes" id="UP000600247"/>
    </source>
</evidence>
<gene>
    <name evidence="2" type="ORF">GCM10010918_36210</name>
</gene>